<comment type="function">
    <text evidence="7">Catalyzes the thiamine diphosphate-dependent decarboxylation of 2-oxoglutarate and the subsequent addition of the resulting succinic semialdehyde-thiamine pyrophosphate anion to isochorismate to yield 2-succinyl-5-enolpyruvyl-6-hydroxy-3-cyclohexene-1-carboxylate (SEPHCHC).</text>
</comment>
<evidence type="ECO:0000256" key="3">
    <source>
        <dbReference type="ARBA" id="ARBA00022723"/>
    </source>
</evidence>
<dbReference type="GO" id="GO:0000287">
    <property type="term" value="F:magnesium ion binding"/>
    <property type="evidence" value="ECO:0007669"/>
    <property type="project" value="UniProtKB-UniRule"/>
</dbReference>
<dbReference type="HOGENOM" id="CLU_006051_3_0_6"/>
<comment type="cofactor">
    <cofactor evidence="7">
        <name>Mg(2+)</name>
        <dbReference type="ChEBI" id="CHEBI:18420"/>
    </cofactor>
    <cofactor evidence="7">
        <name>Mn(2+)</name>
        <dbReference type="ChEBI" id="CHEBI:29035"/>
    </cofactor>
</comment>
<dbReference type="GO" id="GO:0070204">
    <property type="term" value="F:2-succinyl-5-enolpyruvyl-6-hydroxy-3-cyclohexene-1-carboxylic-acid synthase activity"/>
    <property type="evidence" value="ECO:0007669"/>
    <property type="project" value="UniProtKB-UniRule"/>
</dbReference>
<evidence type="ECO:0000256" key="2">
    <source>
        <dbReference type="ARBA" id="ARBA00022679"/>
    </source>
</evidence>
<proteinExistence type="inferred from homology"/>
<keyword evidence="4 7" id="KW-0460">Magnesium</keyword>
<evidence type="ECO:0000313" key="11">
    <source>
        <dbReference type="Proteomes" id="UP000032266"/>
    </source>
</evidence>
<dbReference type="Pfam" id="PF02776">
    <property type="entry name" value="TPP_enzyme_N"/>
    <property type="match status" value="1"/>
</dbReference>
<dbReference type="SUPFAM" id="SSF52518">
    <property type="entry name" value="Thiamin diphosphate-binding fold (THDP-binding)"/>
    <property type="match status" value="2"/>
</dbReference>
<dbReference type="CDD" id="cd02009">
    <property type="entry name" value="TPP_SHCHC_synthase"/>
    <property type="match status" value="1"/>
</dbReference>
<comment type="subunit">
    <text evidence="7">Homodimer.</text>
</comment>
<comment type="pathway">
    <text evidence="7">Quinol/quinone metabolism; menaquinone biosynthesis.</text>
</comment>
<evidence type="ECO:0000256" key="6">
    <source>
        <dbReference type="ARBA" id="ARBA00023211"/>
    </source>
</evidence>
<name>A0A0C5VCT6_9GAMM</name>
<dbReference type="GO" id="GO:0030145">
    <property type="term" value="F:manganese ion binding"/>
    <property type="evidence" value="ECO:0007669"/>
    <property type="project" value="UniProtKB-UniRule"/>
</dbReference>
<keyword evidence="2 7" id="KW-0808">Transferase</keyword>
<evidence type="ECO:0000256" key="7">
    <source>
        <dbReference type="HAMAP-Rule" id="MF_01659"/>
    </source>
</evidence>
<dbReference type="HAMAP" id="MF_01659">
    <property type="entry name" value="MenD"/>
    <property type="match status" value="1"/>
</dbReference>
<dbReference type="UniPathway" id="UPA01057">
    <property type="reaction ID" value="UER00164"/>
</dbReference>
<feature type="domain" description="Thiamine pyrophosphate enzyme N-terminal TPP-binding" evidence="8">
    <location>
        <begin position="4"/>
        <end position="111"/>
    </location>
</feature>
<evidence type="ECO:0000256" key="5">
    <source>
        <dbReference type="ARBA" id="ARBA00023052"/>
    </source>
</evidence>
<organism evidence="10 11">
    <name type="scientific">Gynuella sunshinyii YC6258</name>
    <dbReference type="NCBI Taxonomy" id="1445510"/>
    <lineage>
        <taxon>Bacteria</taxon>
        <taxon>Pseudomonadati</taxon>
        <taxon>Pseudomonadota</taxon>
        <taxon>Gammaproteobacteria</taxon>
        <taxon>Oceanospirillales</taxon>
        <taxon>Saccharospirillaceae</taxon>
        <taxon>Gynuella</taxon>
    </lineage>
</organism>
<dbReference type="PATRIC" id="fig|1445510.3.peg.5079"/>
<dbReference type="NCBIfam" id="TIGR00173">
    <property type="entry name" value="menD"/>
    <property type="match status" value="1"/>
</dbReference>
<keyword evidence="5 7" id="KW-0786">Thiamine pyrophosphate</keyword>
<dbReference type="EC" id="2.2.1.9" evidence="7"/>
<sequence length="549" mass="60586">MYHLGVRHFCVAPGSRNAAFSLALFRLSRELDGLNLHTHFDERGLGFLALGLARVQQQPVCIVTTSGTAVANLHPAVVEAFETLVPLFILSADRPDRLLECGANQAIRQKHMFGANARLSVNLSCPADSQALHQQISGFLQQYAQLSLPGPIQLNCQFDEPLYEQVPPLPLDWLRLNPVTCATPAQSIDETLLDIIRSSRSTLILLGQLTPLQHRQLLPWISRLRCPVIADIASQFRGCDEVHLLHYGDLLLAHPAFVAQLQPDLVIQFGGRIVSKRVGQFLEQYLRAPEAQYLLLSEYDQPLDPTRRARQQTISFERVAEWLPSPSVHPNLQLLIRQHQQLAEALPDLVDGSWHEAAVARLLMCHMPAGSAIMAGNSLSIRMLDSYGRFAERDIHVYSSRGASGIDGLVATAAALTSAYQHSYLLVGDTALLHDLNSLALLAKMPAAITIVVLNNNGGGIFDLLPASQQTAYEQMFLMPHGLAFQHAAAQFELDYELVADLPGLQKLLTVSGNPKRSRLIECRIHEGTTRLKGFIEQIRQLPAISACL</sequence>
<evidence type="ECO:0000256" key="4">
    <source>
        <dbReference type="ARBA" id="ARBA00022842"/>
    </source>
</evidence>
<evidence type="ECO:0000259" key="9">
    <source>
        <dbReference type="Pfam" id="PF16582"/>
    </source>
</evidence>
<keyword evidence="3 7" id="KW-0479">Metal-binding</keyword>
<dbReference type="UniPathway" id="UPA00079"/>
<dbReference type="PIRSF" id="PIRSF004983">
    <property type="entry name" value="MenD"/>
    <property type="match status" value="1"/>
</dbReference>
<dbReference type="AlphaFoldDB" id="A0A0C5VCT6"/>
<evidence type="ECO:0000313" key="10">
    <source>
        <dbReference type="EMBL" id="AJQ97150.1"/>
    </source>
</evidence>
<keyword evidence="1 7" id="KW-0474">Menaquinone biosynthesis</keyword>
<feature type="domain" description="Menaquinone biosynthesis protein MenD middle" evidence="9">
    <location>
        <begin position="185"/>
        <end position="368"/>
    </location>
</feature>
<dbReference type="InterPro" id="IPR012001">
    <property type="entry name" value="Thiamin_PyroP_enz_TPP-bd_dom"/>
</dbReference>
<dbReference type="PANTHER" id="PTHR42916:SF1">
    <property type="entry name" value="PROTEIN PHYLLO, CHLOROPLASTIC"/>
    <property type="match status" value="1"/>
</dbReference>
<dbReference type="EMBL" id="CP007142">
    <property type="protein sequence ID" value="AJQ97150.1"/>
    <property type="molecule type" value="Genomic_DNA"/>
</dbReference>
<dbReference type="Proteomes" id="UP000032266">
    <property type="component" value="Chromosome"/>
</dbReference>
<keyword evidence="11" id="KW-1185">Reference proteome</keyword>
<dbReference type="STRING" id="1445510.YC6258_05120"/>
<keyword evidence="6 7" id="KW-0464">Manganese</keyword>
<dbReference type="Gene3D" id="3.40.50.970">
    <property type="match status" value="2"/>
</dbReference>
<dbReference type="Gene3D" id="3.40.50.1220">
    <property type="entry name" value="TPP-binding domain"/>
    <property type="match status" value="1"/>
</dbReference>
<comment type="pathway">
    <text evidence="7">Quinol/quinone metabolism; 1,4-dihydroxy-2-naphthoate biosynthesis; 1,4-dihydroxy-2-naphthoate from chorismate: step 2/7.</text>
</comment>
<dbReference type="InterPro" id="IPR032264">
    <property type="entry name" value="MenD_middle"/>
</dbReference>
<comment type="cofactor">
    <cofactor evidence="7">
        <name>thiamine diphosphate</name>
        <dbReference type="ChEBI" id="CHEBI:58937"/>
    </cofactor>
    <text evidence="7">Binds 1 thiamine pyrophosphate per subunit.</text>
</comment>
<dbReference type="Pfam" id="PF16582">
    <property type="entry name" value="TPP_enzyme_M_2"/>
    <property type="match status" value="1"/>
</dbReference>
<reference evidence="10 11" key="1">
    <citation type="submission" date="2014-01" db="EMBL/GenBank/DDBJ databases">
        <title>Full genme sequencing of cellulolytic bacterium Gynuella sunshinyii YC6258T gen. nov., sp. nov.</title>
        <authorList>
            <person name="Khan H."/>
            <person name="Chung E.J."/>
            <person name="Chung Y.R."/>
        </authorList>
    </citation>
    <scope>NUCLEOTIDE SEQUENCE [LARGE SCALE GENOMIC DNA]</scope>
    <source>
        <strain evidence="10 11">YC6258</strain>
    </source>
</reference>
<dbReference type="KEGG" id="gsn:YC6258_05120"/>
<dbReference type="PANTHER" id="PTHR42916">
    <property type="entry name" value="2-SUCCINYL-5-ENOLPYRUVYL-6-HYDROXY-3-CYCLOHEXENE-1-CARBOXYLATE SYNTHASE"/>
    <property type="match status" value="1"/>
</dbReference>
<comment type="similarity">
    <text evidence="7">Belongs to the TPP enzyme family. MenD subfamily.</text>
</comment>
<dbReference type="GO" id="GO:0030976">
    <property type="term" value="F:thiamine pyrophosphate binding"/>
    <property type="evidence" value="ECO:0007669"/>
    <property type="project" value="UniProtKB-UniRule"/>
</dbReference>
<accession>A0A0C5VCT6</accession>
<protein>
    <recommendedName>
        <fullName evidence="7">2-succinyl-5-enolpyruvyl-6-hydroxy-3-cyclohexene-1-carboxylate synthase</fullName>
        <shortName evidence="7">SEPHCHC synthase</shortName>
        <ecNumber evidence="7">2.2.1.9</ecNumber>
    </recommendedName>
    <alternativeName>
        <fullName evidence="7">Menaquinone biosynthesis protein MenD</fullName>
    </alternativeName>
</protein>
<dbReference type="GO" id="GO:0009234">
    <property type="term" value="P:menaquinone biosynthetic process"/>
    <property type="evidence" value="ECO:0007669"/>
    <property type="project" value="UniProtKB-UniRule"/>
</dbReference>
<gene>
    <name evidence="7" type="primary">menD</name>
    <name evidence="10" type="ORF">YC6258_05120</name>
</gene>
<evidence type="ECO:0000259" key="8">
    <source>
        <dbReference type="Pfam" id="PF02776"/>
    </source>
</evidence>
<dbReference type="CDD" id="cd07037">
    <property type="entry name" value="TPP_PYR_MenD"/>
    <property type="match status" value="1"/>
</dbReference>
<dbReference type="InterPro" id="IPR004433">
    <property type="entry name" value="MenaQ_synth_MenD"/>
</dbReference>
<dbReference type="InterPro" id="IPR029061">
    <property type="entry name" value="THDP-binding"/>
</dbReference>
<evidence type="ECO:0000256" key="1">
    <source>
        <dbReference type="ARBA" id="ARBA00022428"/>
    </source>
</evidence>
<comment type="catalytic activity">
    <reaction evidence="7">
        <text>isochorismate + 2-oxoglutarate + H(+) = 5-enolpyruvoyl-6-hydroxy-2-succinyl-cyclohex-3-ene-1-carboxylate + CO2</text>
        <dbReference type="Rhea" id="RHEA:25593"/>
        <dbReference type="ChEBI" id="CHEBI:15378"/>
        <dbReference type="ChEBI" id="CHEBI:16526"/>
        <dbReference type="ChEBI" id="CHEBI:16810"/>
        <dbReference type="ChEBI" id="CHEBI:29780"/>
        <dbReference type="ChEBI" id="CHEBI:58818"/>
        <dbReference type="EC" id="2.2.1.9"/>
    </reaction>
</comment>